<gene>
    <name evidence="3" type="ORF">SAMN05216337_1001476</name>
</gene>
<dbReference type="RefSeq" id="WP_092078269.1">
    <property type="nucleotide sequence ID" value="NZ_FMZW01000001.1"/>
</dbReference>
<accession>A0A1G6JKC4</accession>
<dbReference type="Proteomes" id="UP000199245">
    <property type="component" value="Unassembled WGS sequence"/>
</dbReference>
<evidence type="ECO:0000256" key="2">
    <source>
        <dbReference type="SAM" id="Phobius"/>
    </source>
</evidence>
<dbReference type="EMBL" id="FMZW01000001">
    <property type="protein sequence ID" value="SDC19200.1"/>
    <property type="molecule type" value="Genomic_DNA"/>
</dbReference>
<reference evidence="3 4" key="1">
    <citation type="submission" date="2016-10" db="EMBL/GenBank/DDBJ databases">
        <authorList>
            <person name="de Groot N.N."/>
        </authorList>
    </citation>
    <scope>NUCLEOTIDE SEQUENCE [LARGE SCALE GENOMIC DNA]</scope>
    <source>
        <strain evidence="3 4">R5</strain>
    </source>
</reference>
<sequence>MNWASSLDQIWRSPTFPMWLTLAAAGFFGIVVLVTLLRAEKSVANGALTVITLLSIAVAVAATIRGFGPGGQAAPAETRTAQLTSQTVPALACVDDLAGDAVLNACEKVLFGSSDTAAAAVSYAAAQISRLTALGDLATAERNSTTELQALRRAIEHDRYGLVAYALMARDHCTPTACPAFRSLGDNHQIIANMNERTYENLITRYAGSWNAPAGAQASAASGLVAALPQSLPTGKPTNAEFPSSANTPPVSIMTPEPAKPAAAAPAPAARAAAAPPAAAPKRPPAAKRPVQIAPAPAAPASPPAAASAPAAANEQ</sequence>
<keyword evidence="2" id="KW-1133">Transmembrane helix</keyword>
<organism evidence="3 4">
    <name type="scientific">Bradyrhizobium brasilense</name>
    <dbReference type="NCBI Taxonomy" id="1419277"/>
    <lineage>
        <taxon>Bacteria</taxon>
        <taxon>Pseudomonadati</taxon>
        <taxon>Pseudomonadota</taxon>
        <taxon>Alphaproteobacteria</taxon>
        <taxon>Hyphomicrobiales</taxon>
        <taxon>Nitrobacteraceae</taxon>
        <taxon>Bradyrhizobium</taxon>
    </lineage>
</organism>
<dbReference type="AlphaFoldDB" id="A0A1G6JKC4"/>
<feature type="transmembrane region" description="Helical" evidence="2">
    <location>
        <begin position="43"/>
        <end position="64"/>
    </location>
</feature>
<keyword evidence="2" id="KW-0812">Transmembrane</keyword>
<feature type="compositionally biased region" description="Low complexity" evidence="1">
    <location>
        <begin position="304"/>
        <end position="316"/>
    </location>
</feature>
<feature type="region of interest" description="Disordered" evidence="1">
    <location>
        <begin position="235"/>
        <end position="316"/>
    </location>
</feature>
<feature type="transmembrane region" description="Helical" evidence="2">
    <location>
        <begin position="16"/>
        <end position="36"/>
    </location>
</feature>
<feature type="compositionally biased region" description="Low complexity" evidence="1">
    <location>
        <begin position="260"/>
        <end position="277"/>
    </location>
</feature>
<feature type="compositionally biased region" description="Polar residues" evidence="1">
    <location>
        <begin position="235"/>
        <end position="250"/>
    </location>
</feature>
<protein>
    <submittedName>
        <fullName evidence="3">Uncharacterized protein</fullName>
    </submittedName>
</protein>
<name>A0A1G6JKC4_9BRAD</name>
<evidence type="ECO:0000256" key="1">
    <source>
        <dbReference type="SAM" id="MobiDB-lite"/>
    </source>
</evidence>
<evidence type="ECO:0000313" key="4">
    <source>
        <dbReference type="Proteomes" id="UP000199245"/>
    </source>
</evidence>
<evidence type="ECO:0000313" key="3">
    <source>
        <dbReference type="EMBL" id="SDC19200.1"/>
    </source>
</evidence>
<keyword evidence="2" id="KW-0472">Membrane</keyword>
<proteinExistence type="predicted"/>